<evidence type="ECO:0000256" key="5">
    <source>
        <dbReference type="ARBA" id="ARBA00022679"/>
    </source>
</evidence>
<organism evidence="9 11">
    <name type="scientific">Rozella allomycis (strain CSF55)</name>
    <dbReference type="NCBI Taxonomy" id="988480"/>
    <lineage>
        <taxon>Eukaryota</taxon>
        <taxon>Fungi</taxon>
        <taxon>Fungi incertae sedis</taxon>
        <taxon>Cryptomycota</taxon>
        <taxon>Cryptomycota incertae sedis</taxon>
        <taxon>Rozella</taxon>
    </lineage>
</organism>
<dbReference type="HOGENOM" id="CLU_1778525_0_0_1"/>
<dbReference type="InterPro" id="IPR001214">
    <property type="entry name" value="SET_dom"/>
</dbReference>
<evidence type="ECO:0000256" key="7">
    <source>
        <dbReference type="ARBA" id="ARBA00023242"/>
    </source>
</evidence>
<dbReference type="EMBL" id="ML005023">
    <property type="protein sequence ID" value="RKP20778.1"/>
    <property type="molecule type" value="Genomic_DNA"/>
</dbReference>
<evidence type="ECO:0000313" key="9">
    <source>
        <dbReference type="EMBL" id="EPZ35236.1"/>
    </source>
</evidence>
<evidence type="ECO:0000256" key="4">
    <source>
        <dbReference type="ARBA" id="ARBA00022603"/>
    </source>
</evidence>
<feature type="domain" description="SET" evidence="8">
    <location>
        <begin position="1"/>
        <end position="109"/>
    </location>
</feature>
<dbReference type="STRING" id="988480.A0A075B2P7"/>
<keyword evidence="3" id="KW-0158">Chromosome</keyword>
<dbReference type="InterPro" id="IPR050777">
    <property type="entry name" value="SET2_Histone-Lys_MeTrsfase"/>
</dbReference>
<dbReference type="PANTHER" id="PTHR22884">
    <property type="entry name" value="SET DOMAIN PROTEINS"/>
    <property type="match status" value="1"/>
</dbReference>
<gene>
    <name evidence="9" type="ORF">O9G_000632</name>
    <name evidence="10" type="ORF">ROZALSC1DRAFT_27771</name>
</gene>
<keyword evidence="5" id="KW-0808">Transferase</keyword>
<dbReference type="OrthoDB" id="422362at2759"/>
<name>A0A075B2P7_ROZAC</name>
<dbReference type="EMBL" id="KE560848">
    <property type="protein sequence ID" value="EPZ35236.1"/>
    <property type="molecule type" value="Genomic_DNA"/>
</dbReference>
<reference evidence="12" key="2">
    <citation type="journal article" date="2018" name="Nat. Microbiol.">
        <title>Leveraging single-cell genomics to expand the fungal tree of life.</title>
        <authorList>
            <person name="Ahrendt S.R."/>
            <person name="Quandt C.A."/>
            <person name="Ciobanu D."/>
            <person name="Clum A."/>
            <person name="Salamov A."/>
            <person name="Andreopoulos B."/>
            <person name="Cheng J.F."/>
            <person name="Woyke T."/>
            <person name="Pelin A."/>
            <person name="Henrissat B."/>
            <person name="Reynolds N.K."/>
            <person name="Benny G.L."/>
            <person name="Smith M.E."/>
            <person name="James T.Y."/>
            <person name="Grigoriev I.V."/>
        </authorList>
    </citation>
    <scope>NUCLEOTIDE SEQUENCE [LARGE SCALE GENOMIC DNA]</scope>
    <source>
        <strain evidence="12">CSF55</strain>
    </source>
</reference>
<dbReference type="AlphaFoldDB" id="A0A075B2P7"/>
<comment type="subcellular location">
    <subcellularLocation>
        <location evidence="2">Chromosome</location>
    </subcellularLocation>
    <subcellularLocation>
        <location evidence="1">Nucleus</location>
    </subcellularLocation>
</comment>
<evidence type="ECO:0000313" key="11">
    <source>
        <dbReference type="Proteomes" id="UP000030755"/>
    </source>
</evidence>
<reference evidence="9 11" key="1">
    <citation type="journal article" date="2013" name="Curr. Biol.">
        <title>Shared signatures of parasitism and phylogenomics unite Cryptomycota and microsporidia.</title>
        <authorList>
            <person name="James T.Y."/>
            <person name="Pelin A."/>
            <person name="Bonen L."/>
            <person name="Ahrendt S."/>
            <person name="Sain D."/>
            <person name="Corradi N."/>
            <person name="Stajich J.E."/>
        </authorList>
    </citation>
    <scope>NUCLEOTIDE SEQUENCE [LARGE SCALE GENOMIC DNA]</scope>
    <source>
        <strain evidence="9">CSF55</strain>
        <strain evidence="9">CSF55</strain>
    </source>
</reference>
<dbReference type="Proteomes" id="UP000030755">
    <property type="component" value="Unassembled WGS sequence"/>
</dbReference>
<evidence type="ECO:0000256" key="6">
    <source>
        <dbReference type="ARBA" id="ARBA00022691"/>
    </source>
</evidence>
<dbReference type="OMA" id="EPNCEIN"/>
<dbReference type="SUPFAM" id="SSF82199">
    <property type="entry name" value="SET domain"/>
    <property type="match status" value="1"/>
</dbReference>
<dbReference type="PROSITE" id="PS50280">
    <property type="entry name" value="SET"/>
    <property type="match status" value="1"/>
</dbReference>
<evidence type="ECO:0000256" key="3">
    <source>
        <dbReference type="ARBA" id="ARBA00022454"/>
    </source>
</evidence>
<dbReference type="GO" id="GO:0032259">
    <property type="term" value="P:methylation"/>
    <property type="evidence" value="ECO:0007669"/>
    <property type="project" value="UniProtKB-KW"/>
</dbReference>
<dbReference type="Pfam" id="PF00856">
    <property type="entry name" value="SET"/>
    <property type="match status" value="1"/>
</dbReference>
<sequence>MSTYPSYAHQSSNGFSLRASKDLEINEVAERFKPKDDIIFENYCEVPEDEVQYVLNFLASDGLWKWLIPLKNARYANHSCEPNCEINERLEIVTIKKVLKDEELTFLYNHGSSEDYWDPRWTFQCRCGMPTCQGIIDRYRNIRSNK</sequence>
<accession>A0A075B2P7</accession>
<keyword evidence="7" id="KW-0539">Nucleus</keyword>
<proteinExistence type="predicted"/>
<keyword evidence="4" id="KW-0489">Methyltransferase</keyword>
<dbReference type="GO" id="GO:0005694">
    <property type="term" value="C:chromosome"/>
    <property type="evidence" value="ECO:0007669"/>
    <property type="project" value="UniProtKB-SubCell"/>
</dbReference>
<dbReference type="GO" id="GO:0008168">
    <property type="term" value="F:methyltransferase activity"/>
    <property type="evidence" value="ECO:0007669"/>
    <property type="project" value="UniProtKB-KW"/>
</dbReference>
<dbReference type="InterPro" id="IPR046341">
    <property type="entry name" value="SET_dom_sf"/>
</dbReference>
<evidence type="ECO:0000256" key="1">
    <source>
        <dbReference type="ARBA" id="ARBA00004123"/>
    </source>
</evidence>
<evidence type="ECO:0000256" key="2">
    <source>
        <dbReference type="ARBA" id="ARBA00004286"/>
    </source>
</evidence>
<keyword evidence="6" id="KW-0949">S-adenosyl-L-methionine</keyword>
<evidence type="ECO:0000313" key="10">
    <source>
        <dbReference type="EMBL" id="RKP20778.1"/>
    </source>
</evidence>
<reference evidence="10" key="3">
    <citation type="submission" date="2018-08" db="EMBL/GenBank/DDBJ databases">
        <title>Leveraging single-cell genomics to expand the Fungal Tree of Life.</title>
        <authorList>
            <consortium name="DOE Joint Genome Institute"/>
            <person name="Ahrendt S.R."/>
            <person name="Quandt C.A."/>
            <person name="Ciobanu D."/>
            <person name="Clum A."/>
            <person name="Salamov A."/>
            <person name="Andreopoulos B."/>
            <person name="Cheng J.-F."/>
            <person name="Woyke T."/>
            <person name="Pelin A."/>
            <person name="Henrissat B."/>
            <person name="Reynolds N."/>
            <person name="Benny G.L."/>
            <person name="Smith M.E."/>
            <person name="James T.Y."/>
            <person name="Grigoriev I.V."/>
        </authorList>
    </citation>
    <scope>NUCLEOTIDE SEQUENCE</scope>
    <source>
        <strain evidence="10">CSF55</strain>
    </source>
</reference>
<keyword evidence="11" id="KW-1185">Reference proteome</keyword>
<protein>
    <submittedName>
        <fullName evidence="10">SET domain-containing protein</fullName>
    </submittedName>
</protein>
<dbReference type="Proteomes" id="UP000281549">
    <property type="component" value="Unassembled WGS sequence"/>
</dbReference>
<evidence type="ECO:0000259" key="8">
    <source>
        <dbReference type="PROSITE" id="PS50280"/>
    </source>
</evidence>
<dbReference type="GO" id="GO:0005634">
    <property type="term" value="C:nucleus"/>
    <property type="evidence" value="ECO:0007669"/>
    <property type="project" value="UniProtKB-SubCell"/>
</dbReference>
<evidence type="ECO:0000313" key="12">
    <source>
        <dbReference type="Proteomes" id="UP000281549"/>
    </source>
</evidence>
<dbReference type="Gene3D" id="2.170.270.10">
    <property type="entry name" value="SET domain"/>
    <property type="match status" value="1"/>
</dbReference>